<evidence type="ECO:0000259" key="1">
    <source>
        <dbReference type="Pfam" id="PF08975"/>
    </source>
</evidence>
<dbReference type="Proteomes" id="UP000075755">
    <property type="component" value="Chromosome"/>
</dbReference>
<evidence type="ECO:0000313" key="5">
    <source>
        <dbReference type="Proteomes" id="UP000577697"/>
    </source>
</evidence>
<dbReference type="RefSeq" id="WP_067961365.1">
    <property type="nucleotide sequence ID" value="NZ_CP015005.1"/>
</dbReference>
<evidence type="ECO:0000313" key="4">
    <source>
        <dbReference type="Proteomes" id="UP000075755"/>
    </source>
</evidence>
<dbReference type="EMBL" id="CP015005">
    <property type="protein sequence ID" value="AMS42111.1"/>
    <property type="molecule type" value="Genomic_DNA"/>
</dbReference>
<dbReference type="Proteomes" id="UP000577697">
    <property type="component" value="Unassembled WGS sequence"/>
</dbReference>
<keyword evidence="5" id="KW-1185">Reference proteome</keyword>
<dbReference type="AlphaFoldDB" id="A0AAC8YR75"/>
<dbReference type="Pfam" id="PF08975">
    <property type="entry name" value="2H-phosphodiest"/>
    <property type="match status" value="1"/>
</dbReference>
<evidence type="ECO:0000313" key="3">
    <source>
        <dbReference type="EMBL" id="MBB3706649.1"/>
    </source>
</evidence>
<accession>A0AAC8YR75</accession>
<feature type="domain" description="DUF1868" evidence="1">
    <location>
        <begin position="28"/>
        <end position="140"/>
    </location>
</feature>
<dbReference type="EMBL" id="JACICB010000010">
    <property type="protein sequence ID" value="MBB3706649.1"/>
    <property type="molecule type" value="Genomic_DNA"/>
</dbReference>
<reference evidence="3 5" key="2">
    <citation type="submission" date="2020-08" db="EMBL/GenBank/DDBJ databases">
        <title>Genomic Encyclopedia of Type Strains, Phase IV (KMG-IV): sequencing the most valuable type-strain genomes for metagenomic binning, comparative biology and taxonomic classification.</title>
        <authorList>
            <person name="Goeker M."/>
        </authorList>
    </citation>
    <scope>NUCLEOTIDE SEQUENCE [LARGE SCALE GENOMIC DNA]</scope>
    <source>
        <strain evidence="3 5">DSM 10368</strain>
    </source>
</reference>
<name>A0AAC8YR75_AMIAI</name>
<dbReference type="SUPFAM" id="SSF55144">
    <property type="entry name" value="LigT-like"/>
    <property type="match status" value="1"/>
</dbReference>
<dbReference type="InterPro" id="IPR015069">
    <property type="entry name" value="2H-PEstase_DUF1868"/>
</dbReference>
<dbReference type="Gene3D" id="3.90.1140.10">
    <property type="entry name" value="Cyclic phosphodiesterase"/>
    <property type="match status" value="1"/>
</dbReference>
<gene>
    <name evidence="2" type="ORF">AA2016_3187</name>
    <name evidence="3" type="ORF">FHS67_002975</name>
</gene>
<dbReference type="KEGG" id="aak:AA2016_3187"/>
<sequence>MPADALSPELLAYSSGRNTTQPPHLGTRYLRAGGFLPEPGNTIVCHVSKGSPTLEGLVEAREKFLAMPEARHFVFTPITSLHMTLFQGVIEYRRKPGFWPDGLALDASIEELTEIMAARLETLPVLEPFQVEVTHARPSGLLVDGARERDRRAMRQWRDVLADLLGYRHPDHDDYPFRITFAYAIDWLDDDALPRWQEMLGEVAGDIRCKMPILELDPPAFCSFEDMNHFCELLVLGGLGRKLRRWEALGS</sequence>
<organism evidence="2 4">
    <name type="scientific">Aminobacter aminovorans</name>
    <name type="common">Chelatobacter heintzii</name>
    <dbReference type="NCBI Taxonomy" id="83263"/>
    <lineage>
        <taxon>Bacteria</taxon>
        <taxon>Pseudomonadati</taxon>
        <taxon>Pseudomonadota</taxon>
        <taxon>Alphaproteobacteria</taxon>
        <taxon>Hyphomicrobiales</taxon>
        <taxon>Phyllobacteriaceae</taxon>
        <taxon>Aminobacter</taxon>
    </lineage>
</organism>
<dbReference type="InterPro" id="IPR009097">
    <property type="entry name" value="Cyclic_Pdiesterase"/>
</dbReference>
<protein>
    <recommendedName>
        <fullName evidence="1">DUF1868 domain-containing protein</fullName>
    </recommendedName>
</protein>
<evidence type="ECO:0000313" key="2">
    <source>
        <dbReference type="EMBL" id="AMS42111.1"/>
    </source>
</evidence>
<proteinExistence type="predicted"/>
<reference evidence="2 4" key="1">
    <citation type="submission" date="2016-03" db="EMBL/GenBank/DDBJ databases">
        <title>Complete genome of Aminobacter aminovorans KCTC 2477.</title>
        <authorList>
            <person name="Kim K.M."/>
        </authorList>
    </citation>
    <scope>NUCLEOTIDE SEQUENCE [LARGE SCALE GENOMIC DNA]</scope>
    <source>
        <strain evidence="2 4">KCTC 2477</strain>
    </source>
</reference>